<evidence type="ECO:0000313" key="1">
    <source>
        <dbReference type="EMBL" id="KAF0923683.1"/>
    </source>
</evidence>
<dbReference type="SUPFAM" id="SSF53613">
    <property type="entry name" value="Ribokinase-like"/>
    <property type="match status" value="1"/>
</dbReference>
<dbReference type="PANTHER" id="PTHR42774:SF3">
    <property type="entry name" value="KETOHEXOKINASE"/>
    <property type="match status" value="1"/>
</dbReference>
<organism evidence="1 2">
    <name type="scientific">Oryza meyeriana var. granulata</name>
    <dbReference type="NCBI Taxonomy" id="110450"/>
    <lineage>
        <taxon>Eukaryota</taxon>
        <taxon>Viridiplantae</taxon>
        <taxon>Streptophyta</taxon>
        <taxon>Embryophyta</taxon>
        <taxon>Tracheophyta</taxon>
        <taxon>Spermatophyta</taxon>
        <taxon>Magnoliopsida</taxon>
        <taxon>Liliopsida</taxon>
        <taxon>Poales</taxon>
        <taxon>Poaceae</taxon>
        <taxon>BOP clade</taxon>
        <taxon>Oryzoideae</taxon>
        <taxon>Oryzeae</taxon>
        <taxon>Oryzinae</taxon>
        <taxon>Oryza</taxon>
        <taxon>Oryza meyeriana</taxon>
    </lineage>
</organism>
<dbReference type="EMBL" id="SPHZ02000003">
    <property type="protein sequence ID" value="KAF0923683.1"/>
    <property type="molecule type" value="Genomic_DNA"/>
</dbReference>
<keyword evidence="2" id="KW-1185">Reference proteome</keyword>
<dbReference type="Proteomes" id="UP000479710">
    <property type="component" value="Unassembled WGS sequence"/>
</dbReference>
<comment type="caution">
    <text evidence="1">The sequence shown here is derived from an EMBL/GenBank/DDBJ whole genome shotgun (WGS) entry which is preliminary data.</text>
</comment>
<reference evidence="1 2" key="1">
    <citation type="submission" date="2019-11" db="EMBL/GenBank/DDBJ databases">
        <title>Whole genome sequence of Oryza granulata.</title>
        <authorList>
            <person name="Li W."/>
        </authorList>
    </citation>
    <scope>NUCLEOTIDE SEQUENCE [LARGE SCALE GENOMIC DNA]</scope>
    <source>
        <strain evidence="2">cv. Menghai</strain>
        <tissue evidence="1">Leaf</tissue>
    </source>
</reference>
<gene>
    <name evidence="1" type="ORF">E2562_006657</name>
</gene>
<evidence type="ECO:0000313" key="2">
    <source>
        <dbReference type="Proteomes" id="UP000479710"/>
    </source>
</evidence>
<evidence type="ECO:0008006" key="3">
    <source>
        <dbReference type="Google" id="ProtNLM"/>
    </source>
</evidence>
<dbReference type="InterPro" id="IPR029056">
    <property type="entry name" value="Ribokinase-like"/>
</dbReference>
<name>A0A6G1EI98_9ORYZ</name>
<accession>A0A6G1EI98</accession>
<dbReference type="InterPro" id="IPR052562">
    <property type="entry name" value="Ketohexokinase-related"/>
</dbReference>
<dbReference type="OrthoDB" id="1938100at2759"/>
<proteinExistence type="predicted"/>
<dbReference type="AlphaFoldDB" id="A0A6G1EI98"/>
<protein>
    <recommendedName>
        <fullName evidence="3">Carbohydrate kinase PfkB domain-containing protein</fullName>
    </recommendedName>
</protein>
<sequence length="84" mass="8897">MAVVALLFPSPLASPPLRSSTSRPRPLQIGVVSTDYLATVASFPNPDDKIRSLMLKVQGGGNTSNALTTAARLGLHPKIISKMR</sequence>
<dbReference type="PANTHER" id="PTHR42774">
    <property type="entry name" value="PHOSPHOTRANSFERASE SYSTEM TRANSPORT PROTEIN"/>
    <property type="match status" value="1"/>
</dbReference>
<dbReference type="Gene3D" id="3.40.1190.20">
    <property type="match status" value="1"/>
</dbReference>